<dbReference type="SUPFAM" id="SSF51735">
    <property type="entry name" value="NAD(P)-binding Rossmann-fold domains"/>
    <property type="match status" value="1"/>
</dbReference>
<dbReference type="EMBL" id="ML976777">
    <property type="protein sequence ID" value="KAF1964770.1"/>
    <property type="molecule type" value="Genomic_DNA"/>
</dbReference>
<keyword evidence="5" id="KW-1185">Reference proteome</keyword>
<dbReference type="Gene3D" id="3.40.50.720">
    <property type="entry name" value="NAD(P)-binding Rossmann-like Domain"/>
    <property type="match status" value="2"/>
</dbReference>
<dbReference type="GO" id="GO:0031177">
    <property type="term" value="F:phosphopantetheine binding"/>
    <property type="evidence" value="ECO:0007669"/>
    <property type="project" value="InterPro"/>
</dbReference>
<keyword evidence="1" id="KW-0596">Phosphopantetheine</keyword>
<dbReference type="SMART" id="SM00823">
    <property type="entry name" value="PKS_PP"/>
    <property type="match status" value="1"/>
</dbReference>
<dbReference type="InterPro" id="IPR013968">
    <property type="entry name" value="PKS_KR"/>
</dbReference>
<dbReference type="OrthoDB" id="329835at2759"/>
<dbReference type="Gene3D" id="1.10.1200.10">
    <property type="entry name" value="ACP-like"/>
    <property type="match status" value="1"/>
</dbReference>
<evidence type="ECO:0000256" key="1">
    <source>
        <dbReference type="ARBA" id="ARBA00022450"/>
    </source>
</evidence>
<dbReference type="SMART" id="SM00822">
    <property type="entry name" value="PKS_KR"/>
    <property type="match status" value="1"/>
</dbReference>
<evidence type="ECO:0000259" key="3">
    <source>
        <dbReference type="PROSITE" id="PS50075"/>
    </source>
</evidence>
<dbReference type="PANTHER" id="PTHR43775:SF29">
    <property type="entry name" value="ASPERFURANONE POLYKETIDE SYNTHASE AFOG-RELATED"/>
    <property type="match status" value="1"/>
</dbReference>
<protein>
    <submittedName>
        <fullName evidence="4">KR-domain-containing protein</fullName>
    </submittedName>
</protein>
<reference evidence="4" key="1">
    <citation type="journal article" date="2020" name="Stud. Mycol.">
        <title>101 Dothideomycetes genomes: a test case for predicting lifestyles and emergence of pathogens.</title>
        <authorList>
            <person name="Haridas S."/>
            <person name="Albert R."/>
            <person name="Binder M."/>
            <person name="Bloem J."/>
            <person name="Labutti K."/>
            <person name="Salamov A."/>
            <person name="Andreopoulos B."/>
            <person name="Baker S."/>
            <person name="Barry K."/>
            <person name="Bills G."/>
            <person name="Bluhm B."/>
            <person name="Cannon C."/>
            <person name="Castanera R."/>
            <person name="Culley D."/>
            <person name="Daum C."/>
            <person name="Ezra D."/>
            <person name="Gonzalez J."/>
            <person name="Henrissat B."/>
            <person name="Kuo A."/>
            <person name="Liang C."/>
            <person name="Lipzen A."/>
            <person name="Lutzoni F."/>
            <person name="Magnuson J."/>
            <person name="Mondo S."/>
            <person name="Nolan M."/>
            <person name="Ohm R."/>
            <person name="Pangilinan J."/>
            <person name="Park H.-J."/>
            <person name="Ramirez L."/>
            <person name="Alfaro M."/>
            <person name="Sun H."/>
            <person name="Tritt A."/>
            <person name="Yoshinaga Y."/>
            <person name="Zwiers L.-H."/>
            <person name="Turgeon B."/>
            <person name="Goodwin S."/>
            <person name="Spatafora J."/>
            <person name="Crous P."/>
            <person name="Grigoriev I."/>
        </authorList>
    </citation>
    <scope>NUCLEOTIDE SEQUENCE</scope>
    <source>
        <strain evidence="4">CBS 107.79</strain>
    </source>
</reference>
<proteinExistence type="predicted"/>
<dbReference type="InterPro" id="IPR036291">
    <property type="entry name" value="NAD(P)-bd_dom_sf"/>
</dbReference>
<evidence type="ECO:0000313" key="5">
    <source>
        <dbReference type="Proteomes" id="UP000800036"/>
    </source>
</evidence>
<evidence type="ECO:0000313" key="4">
    <source>
        <dbReference type="EMBL" id="KAF1964770.1"/>
    </source>
</evidence>
<dbReference type="InterPro" id="IPR050091">
    <property type="entry name" value="PKS_NRPS_Biosynth_Enz"/>
</dbReference>
<dbReference type="PANTHER" id="PTHR43775">
    <property type="entry name" value="FATTY ACID SYNTHASE"/>
    <property type="match status" value="1"/>
</dbReference>
<dbReference type="Pfam" id="PF08659">
    <property type="entry name" value="KR"/>
    <property type="match status" value="1"/>
</dbReference>
<dbReference type="SUPFAM" id="SSF47336">
    <property type="entry name" value="ACP-like"/>
    <property type="match status" value="1"/>
</dbReference>
<dbReference type="PROSITE" id="PS50075">
    <property type="entry name" value="CARRIER"/>
    <property type="match status" value="1"/>
</dbReference>
<dbReference type="Proteomes" id="UP000800036">
    <property type="component" value="Unassembled WGS sequence"/>
</dbReference>
<gene>
    <name evidence="4" type="ORF">BU23DRAFT_547055</name>
</gene>
<organism evidence="4 5">
    <name type="scientific">Bimuria novae-zelandiae CBS 107.79</name>
    <dbReference type="NCBI Taxonomy" id="1447943"/>
    <lineage>
        <taxon>Eukaryota</taxon>
        <taxon>Fungi</taxon>
        <taxon>Dikarya</taxon>
        <taxon>Ascomycota</taxon>
        <taxon>Pezizomycotina</taxon>
        <taxon>Dothideomycetes</taxon>
        <taxon>Pleosporomycetidae</taxon>
        <taxon>Pleosporales</taxon>
        <taxon>Massarineae</taxon>
        <taxon>Didymosphaeriaceae</taxon>
        <taxon>Bimuria</taxon>
    </lineage>
</organism>
<name>A0A6A5UKA0_9PLEO</name>
<keyword evidence="2" id="KW-0597">Phosphoprotein</keyword>
<dbReference type="InterPro" id="IPR057326">
    <property type="entry name" value="KR_dom"/>
</dbReference>
<dbReference type="AlphaFoldDB" id="A0A6A5UKA0"/>
<accession>A0A6A5UKA0</accession>
<feature type="domain" description="Carrier" evidence="3">
    <location>
        <begin position="396"/>
        <end position="473"/>
    </location>
</feature>
<sequence length="474" mass="52185">MGCLAPFGRFINIGKADVIANSSLPMASFAKNVNFASVDLHYILLTNPKLTRQLVEKTLSLTTDPTVGGPLPLHLFPVSQTEKAFRYIQSSKNSGRILVTIDEPLTQRSAWRFDPHASYIIAGGLGGLGRTIIRWMATRGLRNVIIPSRSGASSPIAKELVSTLESKGIKVVTPLCDCSNMPPIRGCMSLSMVLQDALFDNMKHAQWTLTSRSKVQTSWNLHTLLPHDLDFFIMFSSLGGVYGTASQSIYNAGNTFQDALARLRANVGGFGTSVSIDLGWMKSVGIVSERLDYRRTREYIRDMKPIDTEGLLAALEHYCDPSLPPPDADHSQIIVGMTTPQDLNARGENIPLHLKRPLFAPFDVVWSNANAARASPKALYQMNLSHQFQEADNFQECSEIVVKKIRNKLPDALAKELEDIDPGVNLSGHGVDSLMAMELRNTISYEFKVSVAVFEIMDAKDLYGVGMLVAQKSL</sequence>
<dbReference type="InterPro" id="IPR009081">
    <property type="entry name" value="PP-bd_ACP"/>
</dbReference>
<evidence type="ECO:0000256" key="2">
    <source>
        <dbReference type="ARBA" id="ARBA00022553"/>
    </source>
</evidence>
<dbReference type="GO" id="GO:0004312">
    <property type="term" value="F:fatty acid synthase activity"/>
    <property type="evidence" value="ECO:0007669"/>
    <property type="project" value="TreeGrafter"/>
</dbReference>
<dbReference type="InterPro" id="IPR036736">
    <property type="entry name" value="ACP-like_sf"/>
</dbReference>
<dbReference type="Pfam" id="PF00550">
    <property type="entry name" value="PP-binding"/>
    <property type="match status" value="1"/>
</dbReference>
<dbReference type="GO" id="GO:0044550">
    <property type="term" value="P:secondary metabolite biosynthetic process"/>
    <property type="evidence" value="ECO:0007669"/>
    <property type="project" value="TreeGrafter"/>
</dbReference>
<dbReference type="InterPro" id="IPR020806">
    <property type="entry name" value="PKS_PP-bd"/>
</dbReference>
<dbReference type="GO" id="GO:0006633">
    <property type="term" value="P:fatty acid biosynthetic process"/>
    <property type="evidence" value="ECO:0007669"/>
    <property type="project" value="TreeGrafter"/>
</dbReference>